<dbReference type="VEuPathDB" id="CryptoDB:Cvel_12533"/>
<keyword evidence="12" id="KW-0456">Lyase</keyword>
<evidence type="ECO:0000256" key="8">
    <source>
        <dbReference type="ARBA" id="ARBA00022723"/>
    </source>
</evidence>
<dbReference type="GO" id="GO:0051539">
    <property type="term" value="F:4 iron, 4 sulfur cluster binding"/>
    <property type="evidence" value="ECO:0007669"/>
    <property type="project" value="UniProtKB-KW"/>
</dbReference>
<dbReference type="SFLD" id="SFLDF00284">
    <property type="entry name" value="tRNA_wybutosine-synthesizing"/>
    <property type="match status" value="1"/>
</dbReference>
<evidence type="ECO:0000256" key="9">
    <source>
        <dbReference type="ARBA" id="ARBA00022741"/>
    </source>
</evidence>
<dbReference type="FunFam" id="3.20.20.70:FF:000196">
    <property type="entry name" value="S-adenosyl-L-methionine-dependent tRNA 4-demethylwyosine synthase"/>
    <property type="match status" value="1"/>
</dbReference>
<dbReference type="SUPFAM" id="SSF102114">
    <property type="entry name" value="Radical SAM enzymes"/>
    <property type="match status" value="1"/>
</dbReference>
<dbReference type="InterPro" id="IPR013785">
    <property type="entry name" value="Aldolase_TIM"/>
</dbReference>
<evidence type="ECO:0000256" key="12">
    <source>
        <dbReference type="ARBA" id="ARBA00023239"/>
    </source>
</evidence>
<dbReference type="AlphaFoldDB" id="A0A0G4IAT1"/>
<evidence type="ECO:0000256" key="1">
    <source>
        <dbReference type="ARBA" id="ARBA00001966"/>
    </source>
</evidence>
<sequence length="693" mass="77282">MFRYLDPRLHATLRERQVQGDGCGDGSVELPLVTVIYASYTGNTKTEAESLGRFLEASGVCKVDVLNLSDLQFDIDLPSKRFVVFLVSTYEGGEPVPSCKQFFVDLGEAVFDFRYDKTFLQKLSFAVVGFGSIEYQSNFCRCAGELDSWLASLSARRVVPLLKVTDTDSIEGQMRGWRAAFVNALEGMKGSGLKQVETEEVGCCGGGGGKDQVGNSCGCASSLSPSGLDKSGATETVGVEKGDALSDGSSSASESDYDDEEDGDGDGSFVDVEDLRGREEEGEGGDGQIRVKEKPAMVTERHRQQLTKEGYKLIGSHSAVKLCRWTKHHLRGRGGCYKHSFYGIASLSCMEATPSLACANKCVFCWRHHKNPVGREWRWQMDPADQIVREALDKHAAMIKMLKGVPGVTPERFEAAQKVKHCALSLVGEPIMYPQINELISELHKEQISSFLVTNAQFPEAIENLRPVTQLYVSVDAPTAESLKAVDRPLFSDFWERFVRCLRALKEKRQRTVYRLTLVKQYNMSENGEDAEELRRYASLVKEGYPDLIEVKAVTFCGTSKGSDLTMKNVPWHEEVLNFCNSLVSIDADLQSEYEVACEHKHSCCVLIAKKTFKKEGQWHTWIDYDRFHSLVASGKPFSAEDYCAPTPSWAVIGSEERGFDPQDSRVYKNKAKQEKSRLLEATDLEEKLQIRK</sequence>
<dbReference type="InterPro" id="IPR013917">
    <property type="entry name" value="tRNA_wybutosine-synth"/>
</dbReference>
<comment type="catalytic activity">
    <reaction evidence="14">
        <text>N(1)-methylguanosine(37) in tRNA(Phe) + pyruvate + S-adenosyl-L-methionine = 4-demethylwyosine(37) in tRNA(Phe) + 5'-deoxyadenosine + L-methionine + CO2 + H2O</text>
        <dbReference type="Rhea" id="RHEA:36347"/>
        <dbReference type="Rhea" id="RHEA-COMP:10164"/>
        <dbReference type="Rhea" id="RHEA-COMP:10165"/>
        <dbReference type="ChEBI" id="CHEBI:15361"/>
        <dbReference type="ChEBI" id="CHEBI:15377"/>
        <dbReference type="ChEBI" id="CHEBI:16526"/>
        <dbReference type="ChEBI" id="CHEBI:17319"/>
        <dbReference type="ChEBI" id="CHEBI:57844"/>
        <dbReference type="ChEBI" id="CHEBI:59789"/>
        <dbReference type="ChEBI" id="CHEBI:64315"/>
        <dbReference type="ChEBI" id="CHEBI:73542"/>
        <dbReference type="EC" id="4.1.3.44"/>
    </reaction>
</comment>
<dbReference type="UniPathway" id="UPA00375"/>
<dbReference type="GO" id="GO:0010181">
    <property type="term" value="F:FMN binding"/>
    <property type="evidence" value="ECO:0007669"/>
    <property type="project" value="InterPro"/>
</dbReference>
<evidence type="ECO:0000256" key="3">
    <source>
        <dbReference type="ARBA" id="ARBA00010115"/>
    </source>
</evidence>
<dbReference type="Pfam" id="PF04055">
    <property type="entry name" value="Radical_SAM"/>
    <property type="match status" value="1"/>
</dbReference>
<comment type="pathway">
    <text evidence="2">tRNA modification; wybutosine-tRNA(Phe) biosynthesis.</text>
</comment>
<name>A0A0G4IAT1_9ALVE</name>
<feature type="domain" description="Flavodoxin-like" evidence="16">
    <location>
        <begin position="33"/>
        <end position="182"/>
    </location>
</feature>
<keyword evidence="5" id="KW-0004">4Fe-4S</keyword>
<evidence type="ECO:0000256" key="4">
    <source>
        <dbReference type="ARBA" id="ARBA00012821"/>
    </source>
</evidence>
<dbReference type="EMBL" id="CDMZ01005758">
    <property type="protein sequence ID" value="CEM54134.1"/>
    <property type="molecule type" value="Genomic_DNA"/>
</dbReference>
<keyword evidence="11" id="KW-0411">Iron-sulfur</keyword>
<dbReference type="GO" id="GO:0046872">
    <property type="term" value="F:metal ion binding"/>
    <property type="evidence" value="ECO:0007669"/>
    <property type="project" value="UniProtKB-KW"/>
</dbReference>
<evidence type="ECO:0000256" key="2">
    <source>
        <dbReference type="ARBA" id="ARBA00004797"/>
    </source>
</evidence>
<evidence type="ECO:0000259" key="16">
    <source>
        <dbReference type="PROSITE" id="PS50902"/>
    </source>
</evidence>
<dbReference type="PROSITE" id="PS50902">
    <property type="entry name" value="FLAVODOXIN_LIKE"/>
    <property type="match status" value="1"/>
</dbReference>
<dbReference type="InterPro" id="IPR001226">
    <property type="entry name" value="Flavodoxin_CS"/>
</dbReference>
<evidence type="ECO:0000256" key="15">
    <source>
        <dbReference type="SAM" id="MobiDB-lite"/>
    </source>
</evidence>
<keyword evidence="9" id="KW-0547">Nucleotide-binding</keyword>
<dbReference type="InterPro" id="IPR058240">
    <property type="entry name" value="rSAM_sf"/>
</dbReference>
<dbReference type="Pfam" id="PF00258">
    <property type="entry name" value="Flavodoxin_1"/>
    <property type="match status" value="1"/>
</dbReference>
<evidence type="ECO:0000256" key="13">
    <source>
        <dbReference type="ARBA" id="ARBA00025368"/>
    </source>
</evidence>
<dbReference type="PhylomeDB" id="A0A0G4IAT1"/>
<evidence type="ECO:0000256" key="6">
    <source>
        <dbReference type="ARBA" id="ARBA00022691"/>
    </source>
</evidence>
<comment type="function">
    <text evidence="13">Probable component of the wybutosine biosynthesis pathway. Wybutosine is a hyper modified guanosine with a tricyclic base found at the 3'-position adjacent to the anticodon of eukaryotic phenylalanine tRNA. Catalyzes the condensation of N-methylguanine with 2 carbon atoms from pyruvate to form the tricyclic 4-demethylwyosine, an intermediate in wybutosine biosynthesis.</text>
</comment>
<dbReference type="CDD" id="cd01335">
    <property type="entry name" value="Radical_SAM"/>
    <property type="match status" value="1"/>
</dbReference>
<feature type="compositionally biased region" description="Acidic residues" evidence="15">
    <location>
        <begin position="255"/>
        <end position="265"/>
    </location>
</feature>
<gene>
    <name evidence="18" type="ORF">Cvel_12533</name>
</gene>
<feature type="domain" description="Radical SAM core" evidence="17">
    <location>
        <begin position="339"/>
        <end position="593"/>
    </location>
</feature>
<comment type="cofactor">
    <cofactor evidence="1">
        <name>[4Fe-4S] cluster</name>
        <dbReference type="ChEBI" id="CHEBI:49883"/>
    </cofactor>
</comment>
<evidence type="ECO:0000256" key="5">
    <source>
        <dbReference type="ARBA" id="ARBA00022485"/>
    </source>
</evidence>
<dbReference type="GO" id="GO:0102521">
    <property type="term" value="F:tRNA-4-demethylwyosine synthase activity"/>
    <property type="evidence" value="ECO:0007669"/>
    <property type="project" value="UniProtKB-EC"/>
</dbReference>
<evidence type="ECO:0000256" key="10">
    <source>
        <dbReference type="ARBA" id="ARBA00023004"/>
    </source>
</evidence>
<evidence type="ECO:0000313" key="18">
    <source>
        <dbReference type="EMBL" id="CEM54134.1"/>
    </source>
</evidence>
<evidence type="ECO:0000259" key="17">
    <source>
        <dbReference type="PROSITE" id="PS51918"/>
    </source>
</evidence>
<dbReference type="GO" id="GO:0031591">
    <property type="term" value="P:wybutosine biosynthetic process"/>
    <property type="evidence" value="ECO:0007669"/>
    <property type="project" value="TreeGrafter"/>
</dbReference>
<evidence type="ECO:0000256" key="14">
    <source>
        <dbReference type="ARBA" id="ARBA00049466"/>
    </source>
</evidence>
<dbReference type="PROSITE" id="PS51918">
    <property type="entry name" value="RADICAL_SAM"/>
    <property type="match status" value="1"/>
</dbReference>
<keyword evidence="6" id="KW-0949">S-adenosyl-L-methionine</keyword>
<dbReference type="PROSITE" id="PS00201">
    <property type="entry name" value="FLAVODOXIN"/>
    <property type="match status" value="1"/>
</dbReference>
<dbReference type="InterPro" id="IPR034556">
    <property type="entry name" value="tRNA_wybutosine-synthase"/>
</dbReference>
<evidence type="ECO:0000256" key="11">
    <source>
        <dbReference type="ARBA" id="ARBA00023014"/>
    </source>
</evidence>
<dbReference type="InterPro" id="IPR001094">
    <property type="entry name" value="Flavdoxin-like"/>
</dbReference>
<dbReference type="PRINTS" id="PR00369">
    <property type="entry name" value="FLAVODOXIN"/>
</dbReference>
<dbReference type="Pfam" id="PF08608">
    <property type="entry name" value="Wyosine_form"/>
    <property type="match status" value="1"/>
</dbReference>
<dbReference type="SUPFAM" id="SSF52218">
    <property type="entry name" value="Flavoproteins"/>
    <property type="match status" value="1"/>
</dbReference>
<dbReference type="SFLD" id="SFLDG01071">
    <property type="entry name" value="tRNA_wybutosine-synthesizing"/>
    <property type="match status" value="1"/>
</dbReference>
<dbReference type="Gene3D" id="3.40.50.360">
    <property type="match status" value="1"/>
</dbReference>
<organism evidence="18">
    <name type="scientific">Chromera velia CCMP2878</name>
    <dbReference type="NCBI Taxonomy" id="1169474"/>
    <lineage>
        <taxon>Eukaryota</taxon>
        <taxon>Sar</taxon>
        <taxon>Alveolata</taxon>
        <taxon>Colpodellida</taxon>
        <taxon>Chromeraceae</taxon>
        <taxon>Chromera</taxon>
    </lineage>
</organism>
<keyword evidence="10" id="KW-0408">Iron</keyword>
<dbReference type="EC" id="4.1.3.44" evidence="4"/>
<keyword evidence="8" id="KW-0479">Metal-binding</keyword>
<dbReference type="PANTHER" id="PTHR13930">
    <property type="entry name" value="S-ADENOSYL-L-METHIONINE-DEPENDENT TRNA 4-DEMETHYLWYOSINE SYNTHASE"/>
    <property type="match status" value="1"/>
</dbReference>
<dbReference type="PANTHER" id="PTHR13930:SF0">
    <property type="entry name" value="S-ADENOSYL-L-METHIONINE-DEPENDENT TRNA 4-DEMETHYLWYOSINE SYNTHASE TYW1-RELATED"/>
    <property type="match status" value="1"/>
</dbReference>
<proteinExistence type="inferred from homology"/>
<dbReference type="GO" id="GO:0009055">
    <property type="term" value="F:electron transfer activity"/>
    <property type="evidence" value="ECO:0007669"/>
    <property type="project" value="InterPro"/>
</dbReference>
<accession>A0A0G4IAT1</accession>
<dbReference type="InterPro" id="IPR029039">
    <property type="entry name" value="Flavoprotein-like_sf"/>
</dbReference>
<dbReference type="Gene3D" id="3.20.20.70">
    <property type="entry name" value="Aldolase class I"/>
    <property type="match status" value="1"/>
</dbReference>
<keyword evidence="7" id="KW-0819">tRNA processing</keyword>
<feature type="region of interest" description="Disordered" evidence="15">
    <location>
        <begin position="240"/>
        <end position="291"/>
    </location>
</feature>
<evidence type="ECO:0000256" key="7">
    <source>
        <dbReference type="ARBA" id="ARBA00022694"/>
    </source>
</evidence>
<reference evidence="18" key="1">
    <citation type="submission" date="2014-11" db="EMBL/GenBank/DDBJ databases">
        <authorList>
            <person name="Otto D Thomas"/>
            <person name="Naeem Raeece"/>
        </authorList>
    </citation>
    <scope>NUCLEOTIDE SEQUENCE</scope>
</reference>
<feature type="compositionally biased region" description="Low complexity" evidence="15">
    <location>
        <begin position="245"/>
        <end position="254"/>
    </location>
</feature>
<comment type="similarity">
    <text evidence="3">Belongs to the TYW1 family.</text>
</comment>
<dbReference type="InterPro" id="IPR008254">
    <property type="entry name" value="Flavodoxin/NO_synth"/>
</dbReference>
<dbReference type="SFLD" id="SFLDS00029">
    <property type="entry name" value="Radical_SAM"/>
    <property type="match status" value="1"/>
</dbReference>
<dbReference type="InterPro" id="IPR007197">
    <property type="entry name" value="rSAM"/>
</dbReference>
<protein>
    <recommendedName>
        <fullName evidence="4">tRNA 4-demethylwyosine synthase (AdoMet-dependent)</fullName>
        <ecNumber evidence="4">4.1.3.44</ecNumber>
    </recommendedName>
</protein>